<dbReference type="EMBL" id="GBRH01218250">
    <property type="protein sequence ID" value="JAD79645.1"/>
    <property type="molecule type" value="Transcribed_RNA"/>
</dbReference>
<sequence>MNNQESSPLCAIKSPLQSLMAIFSFKTLMAPLVFQYLPHSACMPHPCAPQIRGFNPYVASALICWEWWRIPPSLDLAAGPLPCLFSCVADLIYQLTDTDFIPLQDALLIVDVLSLQSPITTNLLPLNQERGVRL</sequence>
<dbReference type="AlphaFoldDB" id="A0A0A9D1Y7"/>
<name>A0A0A9D1Y7_ARUDO</name>
<evidence type="ECO:0000313" key="1">
    <source>
        <dbReference type="EMBL" id="JAD79645.1"/>
    </source>
</evidence>
<accession>A0A0A9D1Y7</accession>
<reference evidence="1" key="1">
    <citation type="submission" date="2014-09" db="EMBL/GenBank/DDBJ databases">
        <authorList>
            <person name="Magalhaes I.L.F."/>
            <person name="Oliveira U."/>
            <person name="Santos F.R."/>
            <person name="Vidigal T.H.D.A."/>
            <person name="Brescovit A.D."/>
            <person name="Santos A.J."/>
        </authorList>
    </citation>
    <scope>NUCLEOTIDE SEQUENCE</scope>
    <source>
        <tissue evidence="1">Shoot tissue taken approximately 20 cm above the soil surface</tissue>
    </source>
</reference>
<organism evidence="1">
    <name type="scientific">Arundo donax</name>
    <name type="common">Giant reed</name>
    <name type="synonym">Donax arundinaceus</name>
    <dbReference type="NCBI Taxonomy" id="35708"/>
    <lineage>
        <taxon>Eukaryota</taxon>
        <taxon>Viridiplantae</taxon>
        <taxon>Streptophyta</taxon>
        <taxon>Embryophyta</taxon>
        <taxon>Tracheophyta</taxon>
        <taxon>Spermatophyta</taxon>
        <taxon>Magnoliopsida</taxon>
        <taxon>Liliopsida</taxon>
        <taxon>Poales</taxon>
        <taxon>Poaceae</taxon>
        <taxon>PACMAD clade</taxon>
        <taxon>Arundinoideae</taxon>
        <taxon>Arundineae</taxon>
        <taxon>Arundo</taxon>
    </lineage>
</organism>
<proteinExistence type="predicted"/>
<reference evidence="1" key="2">
    <citation type="journal article" date="2015" name="Data Brief">
        <title>Shoot transcriptome of the giant reed, Arundo donax.</title>
        <authorList>
            <person name="Barrero R.A."/>
            <person name="Guerrero F.D."/>
            <person name="Moolhuijzen P."/>
            <person name="Goolsby J.A."/>
            <person name="Tidwell J."/>
            <person name="Bellgard S.E."/>
            <person name="Bellgard M.I."/>
        </authorList>
    </citation>
    <scope>NUCLEOTIDE SEQUENCE</scope>
    <source>
        <tissue evidence="1">Shoot tissue taken approximately 20 cm above the soil surface</tissue>
    </source>
</reference>
<protein>
    <submittedName>
        <fullName evidence="1">Uncharacterized protein</fullName>
    </submittedName>
</protein>